<feature type="compositionally biased region" description="Basic and acidic residues" evidence="3">
    <location>
        <begin position="575"/>
        <end position="585"/>
    </location>
</feature>
<comment type="caution">
    <text evidence="7">The sequence shown here is derived from an EMBL/GenBank/DDBJ whole genome shotgun (WGS) entry which is preliminary data.</text>
</comment>
<feature type="region of interest" description="Disordered" evidence="3">
    <location>
        <begin position="227"/>
        <end position="274"/>
    </location>
</feature>
<dbReference type="SMART" id="SM00387">
    <property type="entry name" value="HATPase_c"/>
    <property type="match status" value="1"/>
</dbReference>
<proteinExistence type="predicted"/>
<dbReference type="InterPro" id="IPR001789">
    <property type="entry name" value="Sig_transdc_resp-reg_receiver"/>
</dbReference>
<feature type="compositionally biased region" description="Polar residues" evidence="3">
    <location>
        <begin position="265"/>
        <end position="274"/>
    </location>
</feature>
<evidence type="ECO:0000313" key="7">
    <source>
        <dbReference type="EMBL" id="KAF0977588.1"/>
    </source>
</evidence>
<dbReference type="SMART" id="SM00448">
    <property type="entry name" value="REC"/>
    <property type="match status" value="1"/>
</dbReference>
<evidence type="ECO:0000256" key="4">
    <source>
        <dbReference type="SAM" id="Phobius"/>
    </source>
</evidence>
<feature type="compositionally biased region" description="Low complexity" evidence="3">
    <location>
        <begin position="234"/>
        <end position="251"/>
    </location>
</feature>
<feature type="region of interest" description="Disordered" evidence="3">
    <location>
        <begin position="557"/>
        <end position="598"/>
    </location>
</feature>
<dbReference type="SUPFAM" id="SSF47384">
    <property type="entry name" value="Homodimeric domain of signal transducing histidine kinase"/>
    <property type="match status" value="1"/>
</dbReference>
<feature type="domain" description="Histidine kinase" evidence="5">
    <location>
        <begin position="529"/>
        <end position="864"/>
    </location>
</feature>
<feature type="transmembrane region" description="Helical" evidence="4">
    <location>
        <begin position="454"/>
        <end position="475"/>
    </location>
</feature>
<evidence type="ECO:0000259" key="5">
    <source>
        <dbReference type="PROSITE" id="PS50109"/>
    </source>
</evidence>
<feature type="transmembrane region" description="Helical" evidence="4">
    <location>
        <begin position="372"/>
        <end position="395"/>
    </location>
</feature>
<feature type="modified residue" description="4-aspartylphosphate" evidence="2">
    <location>
        <position position="1112"/>
    </location>
</feature>
<feature type="region of interest" description="Disordered" evidence="3">
    <location>
        <begin position="1039"/>
        <end position="1059"/>
    </location>
</feature>
<feature type="transmembrane region" description="Helical" evidence="4">
    <location>
        <begin position="348"/>
        <end position="366"/>
    </location>
</feature>
<dbReference type="OrthoDB" id="424572at2759"/>
<feature type="region of interest" description="Disordered" evidence="3">
    <location>
        <begin position="172"/>
        <end position="198"/>
    </location>
</feature>
<dbReference type="RefSeq" id="XP_044562301.1">
    <property type="nucleotide sequence ID" value="XM_044706900.1"/>
</dbReference>
<dbReference type="Gene3D" id="3.30.565.10">
    <property type="entry name" value="Histidine kinase-like ATPase, C-terminal domain"/>
    <property type="match status" value="1"/>
</dbReference>
<dbReference type="Pfam" id="PF00072">
    <property type="entry name" value="Response_reg"/>
    <property type="match status" value="1"/>
</dbReference>
<reference evidence="7 8" key="1">
    <citation type="journal article" date="2019" name="Sci. Rep.">
        <title>Nanopore sequencing improves the draft genome of the human pathogenic amoeba Naegleria fowleri.</title>
        <authorList>
            <person name="Liechti N."/>
            <person name="Schurch N."/>
            <person name="Bruggmann R."/>
            <person name="Wittwer M."/>
        </authorList>
    </citation>
    <scope>NUCLEOTIDE SEQUENCE [LARGE SCALE GENOMIC DNA]</scope>
    <source>
        <strain evidence="7 8">ATCC 30894</strain>
    </source>
</reference>
<dbReference type="SMART" id="SM00388">
    <property type="entry name" value="HisKA"/>
    <property type="match status" value="1"/>
</dbReference>
<feature type="compositionally biased region" description="Basic and acidic residues" evidence="3">
    <location>
        <begin position="17"/>
        <end position="27"/>
    </location>
</feature>
<dbReference type="VEuPathDB" id="AmoebaDB:NfTy_070370"/>
<evidence type="ECO:0000256" key="1">
    <source>
        <dbReference type="ARBA" id="ARBA00022553"/>
    </source>
</evidence>
<feature type="compositionally biased region" description="Low complexity" evidence="3">
    <location>
        <begin position="37"/>
        <end position="53"/>
    </location>
</feature>
<dbReference type="GO" id="GO:0000155">
    <property type="term" value="F:phosphorelay sensor kinase activity"/>
    <property type="evidence" value="ECO:0007669"/>
    <property type="project" value="InterPro"/>
</dbReference>
<dbReference type="PROSITE" id="PS50110">
    <property type="entry name" value="RESPONSE_REGULATORY"/>
    <property type="match status" value="1"/>
</dbReference>
<keyword evidence="4" id="KW-0812">Transmembrane</keyword>
<feature type="compositionally biased region" description="Low complexity" evidence="3">
    <location>
        <begin position="1048"/>
        <end position="1057"/>
    </location>
</feature>
<dbReference type="SUPFAM" id="SSF52172">
    <property type="entry name" value="CheY-like"/>
    <property type="match status" value="1"/>
</dbReference>
<feature type="compositionally biased region" description="Basic residues" evidence="3">
    <location>
        <begin position="560"/>
        <end position="569"/>
    </location>
</feature>
<dbReference type="Pfam" id="PF02518">
    <property type="entry name" value="HATPase_c"/>
    <property type="match status" value="1"/>
</dbReference>
<feature type="transmembrane region" description="Helical" evidence="4">
    <location>
        <begin position="430"/>
        <end position="447"/>
    </location>
</feature>
<sequence>MSLSGSRISTSSSRTTEFTEFHHHQKDDEEENDIMGRSSSPSSSLRRPVLLRPELGERVARDNGGGGGGGWEHWPQPSTLDHSNSNLLPPDGNSSRQERATHIPSLALPRSYCCADKLQQQSLHRFNSITNIIHLDDSATSNDTWQCAKSSSSSQSCRDQIASTKRLLEEKRSFSPVKSRLSPKRKTLSNARGSPPYSLWRRRTSLKKQECIEHLYTICTESSSIQDENELMDSSNIETSSLSSLNSNPRLQIPSSSDHLPAISTLDTSPSSSYTKVFLPQCQRRPSLPNSENKHATPETQNTNSFEEIMDDLKDFLKFLHISFIGGDFSEYASALTRETHYLFMKSFKYLNIILGLSVILMIYYFKKESCSMALICFTTLFEPMIHLCCTWLTISKVKTLSQKKRLTISRCLASTLIAFIVHTYYQVTLLYMVTLTKIIVFCFFFNESLGTTIFNCCIMTFFTTVALICTSTPWFTIFEITTMLIFVSTMNIFISNIQALERDSSLREKLEHLQEKILSQEKTKFIGNLSHEARNPLHGILGAATILKNEYEKCESPCKHKRGGRRKNSLLLQKDPKASDHEDGLSDTDSTSSDGTSQSHIELVNDIYNNANILLQVFSTSLQLSSLEIGNFNLHYEAFSVQQLVESVTSVFYNIANDKKVVLHSYVNRNNMPLQVIGDHVRISQVLMNLVSNSIKYSLPSGGYVVLSCSLCEDKELIEEFKIDKQCIINAVLQDNPDFSEDEKFVFLKFECKDNGKGIKPESIKDLFQPYKTIQDAHVQSDESGISPSVESSGSLFDQYYLKSMHKSSSNSGLGMLLTNRNGIGLSISKRLVDRMHGTIAVSSKIAHGSSGTIITILVPVRLGKDGPIGVGGNSNESILQDEDMYALKTKLSNFTIYLVDSDHIFLDIFEKYLLFANQECHIVKIPNISTELHFPPNEHKKALIIYKEDAHKQVKNLFTSFNSSHRILMPISTRGRTRKYPNLLYITKPLKIEEMYHTIAQQLISFCEREVQKQCQQNNTIIIPEVSITIDGSVSEIPKQDNPIPSSNSNESSCSQKEAPVLVVDDNQVNRKVMTKMMHMLGYKNVESASDGKECFEMFRTKQYSVILMDLLMPNMCGKQCVSLIREYEKTNDCMHVPVIAVTANIWENVTSLSEIGFDSVLYKPILLTKLREVVEKSVSKVEVDQV</sequence>
<dbReference type="AlphaFoldDB" id="A0A6A5BUH6"/>
<dbReference type="GeneID" id="68110798"/>
<evidence type="ECO:0000256" key="3">
    <source>
        <dbReference type="SAM" id="MobiDB-lite"/>
    </source>
</evidence>
<feature type="compositionally biased region" description="Low complexity" evidence="3">
    <location>
        <begin position="588"/>
        <end position="598"/>
    </location>
</feature>
<dbReference type="InterPro" id="IPR011006">
    <property type="entry name" value="CheY-like_superfamily"/>
</dbReference>
<organism evidence="7 8">
    <name type="scientific">Naegleria fowleri</name>
    <name type="common">Brain eating amoeba</name>
    <dbReference type="NCBI Taxonomy" id="5763"/>
    <lineage>
        <taxon>Eukaryota</taxon>
        <taxon>Discoba</taxon>
        <taxon>Heterolobosea</taxon>
        <taxon>Tetramitia</taxon>
        <taxon>Eutetramitia</taxon>
        <taxon>Vahlkampfiidae</taxon>
        <taxon>Naegleria</taxon>
    </lineage>
</organism>
<dbReference type="SUPFAM" id="SSF55874">
    <property type="entry name" value="ATPase domain of HSP90 chaperone/DNA topoisomerase II/histidine kinase"/>
    <property type="match status" value="1"/>
</dbReference>
<dbReference type="CDD" id="cd00082">
    <property type="entry name" value="HisKA"/>
    <property type="match status" value="1"/>
</dbReference>
<keyword evidence="8" id="KW-1185">Reference proteome</keyword>
<keyword evidence="4" id="KW-0472">Membrane</keyword>
<evidence type="ECO:0000313" key="8">
    <source>
        <dbReference type="Proteomes" id="UP000444721"/>
    </source>
</evidence>
<dbReference type="InterPro" id="IPR003594">
    <property type="entry name" value="HATPase_dom"/>
</dbReference>
<name>A0A6A5BUH6_NAEFO</name>
<dbReference type="PROSITE" id="PS50109">
    <property type="entry name" value="HIS_KIN"/>
    <property type="match status" value="1"/>
</dbReference>
<dbReference type="InterPro" id="IPR050956">
    <property type="entry name" value="2C_system_His_kinase"/>
</dbReference>
<dbReference type="EMBL" id="VFQX01000034">
    <property type="protein sequence ID" value="KAF0977588.1"/>
    <property type="molecule type" value="Genomic_DNA"/>
</dbReference>
<feature type="compositionally biased region" description="Polar residues" evidence="3">
    <location>
        <begin position="76"/>
        <end position="95"/>
    </location>
</feature>
<gene>
    <name evidence="7" type="ORF">FDP41_003580</name>
</gene>
<keyword evidence="4" id="KW-1133">Transmembrane helix</keyword>
<dbReference type="InterPro" id="IPR003661">
    <property type="entry name" value="HisK_dim/P_dom"/>
</dbReference>
<evidence type="ECO:0000256" key="2">
    <source>
        <dbReference type="PROSITE-ProRule" id="PRU00169"/>
    </source>
</evidence>
<dbReference type="InterPro" id="IPR004358">
    <property type="entry name" value="Sig_transdc_His_kin-like_C"/>
</dbReference>
<dbReference type="VEuPathDB" id="AmoebaDB:FDP41_003580"/>
<dbReference type="PRINTS" id="PR00344">
    <property type="entry name" value="BCTRLSENSOR"/>
</dbReference>
<feature type="region of interest" description="Disordered" evidence="3">
    <location>
        <begin position="285"/>
        <end position="304"/>
    </location>
</feature>
<accession>A0A6A5BUH6</accession>
<feature type="region of interest" description="Disordered" evidence="3">
    <location>
        <begin position="1"/>
        <end position="100"/>
    </location>
</feature>
<feature type="domain" description="Response regulatory" evidence="6">
    <location>
        <begin position="1062"/>
        <end position="1181"/>
    </location>
</feature>
<dbReference type="InterPro" id="IPR005467">
    <property type="entry name" value="His_kinase_dom"/>
</dbReference>
<keyword evidence="1 2" id="KW-0597">Phosphoprotein</keyword>
<dbReference type="VEuPathDB" id="AmoebaDB:NF0117750"/>
<dbReference type="PANTHER" id="PTHR43719:SF28">
    <property type="entry name" value="PEROXIDE STRESS-ACTIVATED HISTIDINE KINASE MAK1-RELATED"/>
    <property type="match status" value="1"/>
</dbReference>
<dbReference type="InterPro" id="IPR036890">
    <property type="entry name" value="HATPase_C_sf"/>
</dbReference>
<protein>
    <recommendedName>
        <fullName evidence="9">Histidine kinase</fullName>
    </recommendedName>
</protein>
<dbReference type="Gene3D" id="3.40.50.2300">
    <property type="match status" value="1"/>
</dbReference>
<dbReference type="Proteomes" id="UP000444721">
    <property type="component" value="Unassembled WGS sequence"/>
</dbReference>
<dbReference type="InterPro" id="IPR036097">
    <property type="entry name" value="HisK_dim/P_sf"/>
</dbReference>
<dbReference type="PANTHER" id="PTHR43719">
    <property type="entry name" value="TWO-COMPONENT HISTIDINE KINASE"/>
    <property type="match status" value="1"/>
</dbReference>
<evidence type="ECO:0008006" key="9">
    <source>
        <dbReference type="Google" id="ProtNLM"/>
    </source>
</evidence>
<evidence type="ECO:0000259" key="6">
    <source>
        <dbReference type="PROSITE" id="PS50110"/>
    </source>
</evidence>
<dbReference type="CDD" id="cd17546">
    <property type="entry name" value="REC_hyHK_CKI1_RcsC-like"/>
    <property type="match status" value="1"/>
</dbReference>
<feature type="compositionally biased region" description="Low complexity" evidence="3">
    <location>
        <begin position="1"/>
        <end position="16"/>
    </location>
</feature>
<dbReference type="Gene3D" id="1.10.287.130">
    <property type="match status" value="1"/>
</dbReference>